<protein>
    <submittedName>
        <fullName evidence="4">S1C family serine protease</fullName>
        <ecNumber evidence="4">3.4.21.-</ecNumber>
    </submittedName>
</protein>
<keyword evidence="5" id="KW-1185">Reference proteome</keyword>
<gene>
    <name evidence="4" type="ORF">ACFSQS_13045</name>
</gene>
<accession>A0ABW5JWC1</accession>
<dbReference type="RefSeq" id="WP_388019702.1">
    <property type="nucleotide sequence ID" value="NZ_JBHUDT010000006.1"/>
</dbReference>
<keyword evidence="3 4" id="KW-0378">Hydrolase</keyword>
<comment type="caution">
    <text evidence="4">The sequence shown here is derived from an EMBL/GenBank/DDBJ whole genome shotgun (WGS) entry which is preliminary data.</text>
</comment>
<dbReference type="GO" id="GO:0008233">
    <property type="term" value="F:peptidase activity"/>
    <property type="evidence" value="ECO:0007669"/>
    <property type="project" value="UniProtKB-KW"/>
</dbReference>
<dbReference type="PRINTS" id="PR00834">
    <property type="entry name" value="PROTEASES2C"/>
</dbReference>
<name>A0ABW5JWC1_9FLAO</name>
<comment type="similarity">
    <text evidence="1">Belongs to the peptidase S1C family.</text>
</comment>
<dbReference type="Pfam" id="PF13365">
    <property type="entry name" value="Trypsin_2"/>
    <property type="match status" value="1"/>
</dbReference>
<dbReference type="PROSITE" id="PS51257">
    <property type="entry name" value="PROKAR_LIPOPROTEIN"/>
    <property type="match status" value="1"/>
</dbReference>
<dbReference type="Gene3D" id="2.40.10.10">
    <property type="entry name" value="Trypsin-like serine proteases"/>
    <property type="match status" value="2"/>
</dbReference>
<evidence type="ECO:0000256" key="3">
    <source>
        <dbReference type="ARBA" id="ARBA00022801"/>
    </source>
</evidence>
<dbReference type="EMBL" id="JBHULK010000006">
    <property type="protein sequence ID" value="MFD2536035.1"/>
    <property type="molecule type" value="Genomic_DNA"/>
</dbReference>
<proteinExistence type="inferred from homology"/>
<keyword evidence="2 4" id="KW-0645">Protease</keyword>
<evidence type="ECO:0000256" key="2">
    <source>
        <dbReference type="ARBA" id="ARBA00022670"/>
    </source>
</evidence>
<dbReference type="PANTHER" id="PTHR43343">
    <property type="entry name" value="PEPTIDASE S12"/>
    <property type="match status" value="1"/>
</dbReference>
<dbReference type="InterPro" id="IPR043504">
    <property type="entry name" value="Peptidase_S1_PA_chymotrypsin"/>
</dbReference>
<reference evidence="5" key="1">
    <citation type="journal article" date="2019" name="Int. J. Syst. Evol. Microbiol.">
        <title>The Global Catalogue of Microorganisms (GCM) 10K type strain sequencing project: providing services to taxonomists for standard genome sequencing and annotation.</title>
        <authorList>
            <consortium name="The Broad Institute Genomics Platform"/>
            <consortium name="The Broad Institute Genome Sequencing Center for Infectious Disease"/>
            <person name="Wu L."/>
            <person name="Ma J."/>
        </authorList>
    </citation>
    <scope>NUCLEOTIDE SEQUENCE [LARGE SCALE GENOMIC DNA]</scope>
    <source>
        <strain evidence="5">KCTC 42903</strain>
    </source>
</reference>
<evidence type="ECO:0000256" key="1">
    <source>
        <dbReference type="ARBA" id="ARBA00010541"/>
    </source>
</evidence>
<dbReference type="InterPro" id="IPR001940">
    <property type="entry name" value="Peptidase_S1C"/>
</dbReference>
<dbReference type="PANTHER" id="PTHR43343:SF3">
    <property type="entry name" value="PROTEASE DO-LIKE 8, CHLOROPLASTIC"/>
    <property type="match status" value="1"/>
</dbReference>
<evidence type="ECO:0000313" key="4">
    <source>
        <dbReference type="EMBL" id="MFD2536035.1"/>
    </source>
</evidence>
<dbReference type="Proteomes" id="UP001597441">
    <property type="component" value="Unassembled WGS sequence"/>
</dbReference>
<dbReference type="SUPFAM" id="SSF50494">
    <property type="entry name" value="Trypsin-like serine proteases"/>
    <property type="match status" value="1"/>
</dbReference>
<organism evidence="4 5">
    <name type="scientific">Gelatiniphilus marinus</name>
    <dbReference type="NCBI Taxonomy" id="1759464"/>
    <lineage>
        <taxon>Bacteria</taxon>
        <taxon>Pseudomonadati</taxon>
        <taxon>Bacteroidota</taxon>
        <taxon>Flavobacteriia</taxon>
        <taxon>Flavobacteriales</taxon>
        <taxon>Flavobacteriaceae</taxon>
        <taxon>Gelatiniphilus</taxon>
    </lineage>
</organism>
<dbReference type="EC" id="3.4.21.-" evidence="4"/>
<evidence type="ECO:0000313" key="5">
    <source>
        <dbReference type="Proteomes" id="UP001597441"/>
    </source>
</evidence>
<sequence length="466" mass="52236">MKVKFLVICACALVLTSCKQKELDTKLIASKYYKGVVKVLLFDSELEKAKPGKGYLGRGSGFIVTDDGYIFTNRHVVEKCVKGYIDYDYYNSNKKKSSKVALYSDAIVNNKNLIKAYRVGYTTPIIQVFNSNNETDYTLYRAEVIAIGEGAYDGALLKIVSDFDGKPIKEKFTTVPIGNSDNVSQGEQLCVFGFPQQIKGSASVMFKDMSTLSIGIMSGLDYNFNADYGYLKTDAEIHPGNSGGPVFNEENKVIGIATAYGKATGIGLVGGINGMYYISAIDSKAHSKLIEKGLTLPKRSASINTTRGTKQPIKTVAQINALVEARKPKKITYKIPTKKNNVDYYKNSKVFFANVSTKQNNNKKPSVSQRHTKFSMDPKNKGGKIWVYIDNYITPLNTDQIKVYIDKMSANGTYKKYKNLVYNVSKTSYYTYFSYDFYEAGKYKIYAYSKENKYINSNVVELYFKK</sequence>
<dbReference type="GO" id="GO:0006508">
    <property type="term" value="P:proteolysis"/>
    <property type="evidence" value="ECO:0007669"/>
    <property type="project" value="UniProtKB-KW"/>
</dbReference>
<dbReference type="InterPro" id="IPR009003">
    <property type="entry name" value="Peptidase_S1_PA"/>
</dbReference>
<dbReference type="InterPro" id="IPR051201">
    <property type="entry name" value="Chloro_Bact_Ser_Proteases"/>
</dbReference>